<evidence type="ECO:0000256" key="6">
    <source>
        <dbReference type="ARBA" id="ARBA00022759"/>
    </source>
</evidence>
<accession>L8GND1</accession>
<dbReference type="Pfam" id="PF01693">
    <property type="entry name" value="Cauli_VI"/>
    <property type="match status" value="1"/>
</dbReference>
<dbReference type="VEuPathDB" id="AmoebaDB:ACA1_305560"/>
<dbReference type="STRING" id="1257118.L8GND1"/>
<evidence type="ECO:0000313" key="11">
    <source>
        <dbReference type="EMBL" id="ELR13726.1"/>
    </source>
</evidence>
<evidence type="ECO:0000256" key="8">
    <source>
        <dbReference type="ARBA" id="ARBA00022842"/>
    </source>
</evidence>
<dbReference type="InterPro" id="IPR037056">
    <property type="entry name" value="RNase_H1_N_sf"/>
</dbReference>
<dbReference type="AlphaFoldDB" id="L8GND1"/>
<evidence type="ECO:0000313" key="12">
    <source>
        <dbReference type="Proteomes" id="UP000011083"/>
    </source>
</evidence>
<dbReference type="OrthoDB" id="407198at2759"/>
<keyword evidence="4" id="KW-0540">Nuclease</keyword>
<dbReference type="GeneID" id="14914286"/>
<evidence type="ECO:0000256" key="1">
    <source>
        <dbReference type="ARBA" id="ARBA00001946"/>
    </source>
</evidence>
<evidence type="ECO:0000256" key="7">
    <source>
        <dbReference type="ARBA" id="ARBA00022801"/>
    </source>
</evidence>
<gene>
    <name evidence="11" type="ORF">ACA1_305560</name>
</gene>
<dbReference type="Gene3D" id="3.40.970.10">
    <property type="entry name" value="Ribonuclease H1, N-terminal domain"/>
    <property type="match status" value="1"/>
</dbReference>
<dbReference type="Proteomes" id="UP000011083">
    <property type="component" value="Unassembled WGS sequence"/>
</dbReference>
<comment type="cofactor">
    <cofactor evidence="1">
        <name>Mg(2+)</name>
        <dbReference type="ChEBI" id="CHEBI:18420"/>
    </cofactor>
</comment>
<evidence type="ECO:0000256" key="5">
    <source>
        <dbReference type="ARBA" id="ARBA00022723"/>
    </source>
</evidence>
<feature type="region of interest" description="Disordered" evidence="9">
    <location>
        <begin position="51"/>
        <end position="142"/>
    </location>
</feature>
<feature type="compositionally biased region" description="Polar residues" evidence="9">
    <location>
        <begin position="51"/>
        <end position="68"/>
    </location>
</feature>
<protein>
    <recommendedName>
        <fullName evidence="3">ribonuclease H</fullName>
        <ecNumber evidence="3">3.1.26.4</ecNumber>
    </recommendedName>
</protein>
<keyword evidence="7" id="KW-0378">Hydrolase</keyword>
<evidence type="ECO:0000256" key="9">
    <source>
        <dbReference type="SAM" id="MobiDB-lite"/>
    </source>
</evidence>
<evidence type="ECO:0000256" key="2">
    <source>
        <dbReference type="ARBA" id="ARBA00005300"/>
    </source>
</evidence>
<dbReference type="EMBL" id="KB008083">
    <property type="protein sequence ID" value="ELR13726.1"/>
    <property type="molecule type" value="Genomic_DNA"/>
</dbReference>
<dbReference type="FunFam" id="3.40.970.10:FF:000001">
    <property type="entry name" value="Ribonuclease H1"/>
    <property type="match status" value="1"/>
</dbReference>
<feature type="domain" description="Ribonuclease H1 N-terminal" evidence="10">
    <location>
        <begin position="6"/>
        <end position="49"/>
    </location>
</feature>
<keyword evidence="5" id="KW-0479">Metal-binding</keyword>
<keyword evidence="12" id="KW-1185">Reference proteome</keyword>
<keyword evidence="6" id="KW-0255">Endonuclease</keyword>
<keyword evidence="8" id="KW-0460">Magnesium</keyword>
<evidence type="ECO:0000256" key="3">
    <source>
        <dbReference type="ARBA" id="ARBA00012180"/>
    </source>
</evidence>
<organism evidence="11 12">
    <name type="scientific">Acanthamoeba castellanii (strain ATCC 30010 / Neff)</name>
    <dbReference type="NCBI Taxonomy" id="1257118"/>
    <lineage>
        <taxon>Eukaryota</taxon>
        <taxon>Amoebozoa</taxon>
        <taxon>Discosea</taxon>
        <taxon>Longamoebia</taxon>
        <taxon>Centramoebida</taxon>
        <taxon>Acanthamoebidae</taxon>
        <taxon>Acanthamoeba</taxon>
    </lineage>
</organism>
<dbReference type="InterPro" id="IPR011320">
    <property type="entry name" value="RNase_H1_N"/>
</dbReference>
<evidence type="ECO:0000256" key="4">
    <source>
        <dbReference type="ARBA" id="ARBA00022722"/>
    </source>
</evidence>
<dbReference type="GO" id="GO:0004523">
    <property type="term" value="F:RNA-DNA hybrid ribonuclease activity"/>
    <property type="evidence" value="ECO:0007669"/>
    <property type="project" value="UniProtKB-EC"/>
</dbReference>
<name>L8GND1_ACACF</name>
<comment type="similarity">
    <text evidence="2">Belongs to the RNase H family.</text>
</comment>
<reference evidence="11 12" key="1">
    <citation type="journal article" date="2013" name="Genome Biol.">
        <title>Genome of Acanthamoeba castellanii highlights extensive lateral gene transfer and early evolution of tyrosine kinase signaling.</title>
        <authorList>
            <person name="Clarke M."/>
            <person name="Lohan A.J."/>
            <person name="Liu B."/>
            <person name="Lagkouvardos I."/>
            <person name="Roy S."/>
            <person name="Zafar N."/>
            <person name="Bertelli C."/>
            <person name="Schilde C."/>
            <person name="Kianianmomeni A."/>
            <person name="Burglin T.R."/>
            <person name="Frech C."/>
            <person name="Turcotte B."/>
            <person name="Kopec K.O."/>
            <person name="Synnott J.M."/>
            <person name="Choo C."/>
            <person name="Paponov I."/>
            <person name="Finkler A."/>
            <person name="Soon Heng Tan C."/>
            <person name="Hutchins A.P."/>
            <person name="Weinmeier T."/>
            <person name="Rattei T."/>
            <person name="Chu J.S."/>
            <person name="Gimenez G."/>
            <person name="Irimia M."/>
            <person name="Rigden D.J."/>
            <person name="Fitzpatrick D.A."/>
            <person name="Lorenzo-Morales J."/>
            <person name="Bateman A."/>
            <person name="Chiu C.H."/>
            <person name="Tang P."/>
            <person name="Hegemann P."/>
            <person name="Fromm H."/>
            <person name="Raoult D."/>
            <person name="Greub G."/>
            <person name="Miranda-Saavedra D."/>
            <person name="Chen N."/>
            <person name="Nash P."/>
            <person name="Ginger M.L."/>
            <person name="Horn M."/>
            <person name="Schaap P."/>
            <person name="Caler L."/>
            <person name="Loftus B."/>
        </authorList>
    </citation>
    <scope>NUCLEOTIDE SEQUENCE [LARGE SCALE GENOMIC DNA]</scope>
    <source>
        <strain evidence="11 12">Neff</strain>
    </source>
</reference>
<evidence type="ECO:0000259" key="10">
    <source>
        <dbReference type="Pfam" id="PF01693"/>
    </source>
</evidence>
<dbReference type="EC" id="3.1.26.4" evidence="3"/>
<dbReference type="RefSeq" id="XP_004335739.1">
    <property type="nucleotide sequence ID" value="XM_004335691.1"/>
</dbReference>
<dbReference type="KEGG" id="acan:ACA1_305560"/>
<dbReference type="InterPro" id="IPR009027">
    <property type="entry name" value="Ribosomal_bL9/RNase_H1_N"/>
</dbReference>
<proteinExistence type="inferred from homology"/>
<feature type="compositionally biased region" description="Low complexity" evidence="9">
    <location>
        <begin position="100"/>
        <end position="115"/>
    </location>
</feature>
<sequence length="165" mass="18640">MSKRKKCYAVSVGHTPGIYDTWEECKAQVDGFSGAKYKGFATQAEALQFLESNASAAPRPQQANTRSTALKRKREEDDDEEEEQTSPQKPQTRRQTKLITSPFFSTPSSSSSSSSGAEPREKKRSRTVPSQPTSGRNTTLQKFFEDNNLQARKWVDKDWIVANWK</sequence>
<feature type="compositionally biased region" description="Polar residues" evidence="9">
    <location>
        <begin position="127"/>
        <end position="141"/>
    </location>
</feature>
<dbReference type="OMA" id="WIVANWK"/>
<dbReference type="SUPFAM" id="SSF55658">
    <property type="entry name" value="L9 N-domain-like"/>
    <property type="match status" value="1"/>
</dbReference>
<dbReference type="GO" id="GO:0046872">
    <property type="term" value="F:metal ion binding"/>
    <property type="evidence" value="ECO:0007669"/>
    <property type="project" value="UniProtKB-KW"/>
</dbReference>